<comment type="subcellular location">
    <subcellularLocation>
        <location evidence="1">Membrane</location>
        <topology evidence="1">Multi-pass membrane protein</topology>
    </subcellularLocation>
</comment>
<evidence type="ECO:0000256" key="4">
    <source>
        <dbReference type="ARBA" id="ARBA00023136"/>
    </source>
</evidence>
<gene>
    <name evidence="9" type="ORF">HRR80_001470</name>
</gene>
<evidence type="ECO:0000256" key="6">
    <source>
        <dbReference type="SAM" id="MobiDB-lite"/>
    </source>
</evidence>
<organism evidence="9 10">
    <name type="scientific">Exophiala dermatitidis</name>
    <name type="common">Black yeast-like fungus</name>
    <name type="synonym">Wangiella dermatitidis</name>
    <dbReference type="NCBI Taxonomy" id="5970"/>
    <lineage>
        <taxon>Eukaryota</taxon>
        <taxon>Fungi</taxon>
        <taxon>Dikarya</taxon>
        <taxon>Ascomycota</taxon>
        <taxon>Pezizomycotina</taxon>
        <taxon>Eurotiomycetes</taxon>
        <taxon>Chaetothyriomycetidae</taxon>
        <taxon>Chaetothyriales</taxon>
        <taxon>Herpotrichiellaceae</taxon>
        <taxon>Exophiala</taxon>
    </lineage>
</organism>
<feature type="region of interest" description="Disordered" evidence="6">
    <location>
        <begin position="204"/>
        <end position="226"/>
    </location>
</feature>
<dbReference type="Proteomes" id="UP001161757">
    <property type="component" value="Unassembled WGS sequence"/>
</dbReference>
<evidence type="ECO:0000313" key="10">
    <source>
        <dbReference type="Proteomes" id="UP001161757"/>
    </source>
</evidence>
<comment type="similarity">
    <text evidence="5">Belongs to the SAT4 family.</text>
</comment>
<feature type="transmembrane region" description="Helical" evidence="7">
    <location>
        <begin position="164"/>
        <end position="186"/>
    </location>
</feature>
<evidence type="ECO:0000259" key="8">
    <source>
        <dbReference type="Pfam" id="PF20684"/>
    </source>
</evidence>
<feature type="transmembrane region" description="Helical" evidence="7">
    <location>
        <begin position="98"/>
        <end position="119"/>
    </location>
</feature>
<evidence type="ECO:0000256" key="7">
    <source>
        <dbReference type="SAM" id="Phobius"/>
    </source>
</evidence>
<feature type="transmembrane region" description="Helical" evidence="7">
    <location>
        <begin position="126"/>
        <end position="144"/>
    </location>
</feature>
<evidence type="ECO:0000256" key="3">
    <source>
        <dbReference type="ARBA" id="ARBA00022989"/>
    </source>
</evidence>
<protein>
    <recommendedName>
        <fullName evidence="8">Rhodopsin domain-containing protein</fullName>
    </recommendedName>
</protein>
<accession>A0AAN6F2G2</accession>
<feature type="domain" description="Rhodopsin" evidence="8">
    <location>
        <begin position="5"/>
        <end position="192"/>
    </location>
</feature>
<sequence length="291" mass="32704">MNVHQAALALRCFFLLQIFYKLTINCTKLSILFLYIRIFTDRPWFVRTCWGLILFVSCACLCFTSVTVFQCSPVRRAWDRWSVEGTCLNLYTLWYSNAIYNILTDLIIVLMVPPVIFTLRLPIRQKLALTCIFGLGVIVCAASISRLTTLYSSAYGGDLTAGSLVSTIWTTIEAGLGVICANLPMLRPTFQRFFPRLFPSRSSADPNSTSTPSHHSGVCNSSPPVAPRTSTPILISNEGTPYDQLPVLAINDTRNQDCFDKDQQHSHDFLVIDDESRGTLGYETRDPRFFA</sequence>
<name>A0AAN6F2G2_EXODE</name>
<dbReference type="InterPro" id="IPR052337">
    <property type="entry name" value="SAT4-like"/>
</dbReference>
<dbReference type="InterPro" id="IPR049326">
    <property type="entry name" value="Rhodopsin_dom_fungi"/>
</dbReference>
<dbReference type="GO" id="GO:0016020">
    <property type="term" value="C:membrane"/>
    <property type="evidence" value="ECO:0007669"/>
    <property type="project" value="UniProtKB-SubCell"/>
</dbReference>
<proteinExistence type="inferred from homology"/>
<evidence type="ECO:0000256" key="5">
    <source>
        <dbReference type="ARBA" id="ARBA00038359"/>
    </source>
</evidence>
<dbReference type="EMBL" id="JAJGCB010000002">
    <property type="protein sequence ID" value="KAJ8994766.1"/>
    <property type="molecule type" value="Genomic_DNA"/>
</dbReference>
<evidence type="ECO:0000256" key="2">
    <source>
        <dbReference type="ARBA" id="ARBA00022692"/>
    </source>
</evidence>
<evidence type="ECO:0000313" key="9">
    <source>
        <dbReference type="EMBL" id="KAJ8994766.1"/>
    </source>
</evidence>
<keyword evidence="2 7" id="KW-0812">Transmembrane</keyword>
<feature type="transmembrane region" description="Helical" evidence="7">
    <location>
        <begin position="18"/>
        <end position="36"/>
    </location>
</feature>
<comment type="caution">
    <text evidence="9">The sequence shown here is derived from an EMBL/GenBank/DDBJ whole genome shotgun (WGS) entry which is preliminary data.</text>
</comment>
<keyword evidence="4 7" id="KW-0472">Membrane</keyword>
<feature type="transmembrane region" description="Helical" evidence="7">
    <location>
        <begin position="48"/>
        <end position="69"/>
    </location>
</feature>
<dbReference type="AlphaFoldDB" id="A0AAN6F2G2"/>
<evidence type="ECO:0000256" key="1">
    <source>
        <dbReference type="ARBA" id="ARBA00004141"/>
    </source>
</evidence>
<dbReference type="Pfam" id="PF20684">
    <property type="entry name" value="Fung_rhodopsin"/>
    <property type="match status" value="1"/>
</dbReference>
<dbReference type="PANTHER" id="PTHR33048">
    <property type="entry name" value="PTH11-LIKE INTEGRAL MEMBRANE PROTEIN (AFU_ORTHOLOGUE AFUA_5G11245)"/>
    <property type="match status" value="1"/>
</dbReference>
<keyword evidence="3 7" id="KW-1133">Transmembrane helix</keyword>
<reference evidence="9" key="1">
    <citation type="submission" date="2023-01" db="EMBL/GenBank/DDBJ databases">
        <title>Exophiala dermititidis isolated from Cystic Fibrosis Patient.</title>
        <authorList>
            <person name="Kurbessoian T."/>
            <person name="Crocker A."/>
            <person name="Murante D."/>
            <person name="Hogan D.A."/>
            <person name="Stajich J.E."/>
        </authorList>
    </citation>
    <scope>NUCLEOTIDE SEQUENCE</scope>
    <source>
        <strain evidence="9">Ex8</strain>
    </source>
</reference>
<dbReference type="PANTHER" id="PTHR33048:SF55">
    <property type="entry name" value="INTEGRAL MEMBRANE PROTEIN"/>
    <property type="match status" value="1"/>
</dbReference>